<dbReference type="GO" id="GO:0004673">
    <property type="term" value="F:protein histidine kinase activity"/>
    <property type="evidence" value="ECO:0007669"/>
    <property type="project" value="UniProtKB-EC"/>
</dbReference>
<feature type="domain" description="Phytochrome chromophore attachment site" evidence="13">
    <location>
        <begin position="146"/>
        <end position="303"/>
    </location>
</feature>
<keyword evidence="3" id="KW-0600">Photoreceptor protein</keyword>
<dbReference type="Pfam" id="PF07536">
    <property type="entry name" value="HWE_HK"/>
    <property type="match status" value="1"/>
</dbReference>
<dbReference type="InterPro" id="IPR003018">
    <property type="entry name" value="GAF"/>
</dbReference>
<dbReference type="Gene3D" id="3.30.450.270">
    <property type="match status" value="1"/>
</dbReference>
<dbReference type="SMART" id="SM00448">
    <property type="entry name" value="REC"/>
    <property type="match status" value="1"/>
</dbReference>
<dbReference type="Pfam" id="PF08446">
    <property type="entry name" value="PAS_2"/>
    <property type="match status" value="1"/>
</dbReference>
<reference evidence="15 16" key="1">
    <citation type="submission" date="2020-04" db="EMBL/GenBank/DDBJ databases">
        <title>Novosphingobium sp. TW-4 isolated from soil.</title>
        <authorList>
            <person name="Dahal R.H."/>
            <person name="Chaudhary D.K."/>
        </authorList>
    </citation>
    <scope>NUCLEOTIDE SEQUENCE [LARGE SCALE GENOMIC DNA]</scope>
    <source>
        <strain evidence="15 16">TW-4</strain>
    </source>
</reference>
<dbReference type="GO" id="GO:0006355">
    <property type="term" value="P:regulation of DNA-templated transcription"/>
    <property type="evidence" value="ECO:0007669"/>
    <property type="project" value="InterPro"/>
</dbReference>
<dbReference type="PRINTS" id="PR01033">
    <property type="entry name" value="PHYTOCHROME"/>
</dbReference>
<comment type="catalytic activity">
    <reaction evidence="1">
        <text>ATP + protein L-histidine = ADP + protein N-phospho-L-histidine.</text>
        <dbReference type="EC" id="2.7.13.3"/>
    </reaction>
</comment>
<accession>A0A7Y0BQI1</accession>
<evidence type="ECO:0000256" key="7">
    <source>
        <dbReference type="ARBA" id="ARBA00022741"/>
    </source>
</evidence>
<evidence type="ECO:0000256" key="9">
    <source>
        <dbReference type="ARBA" id="ARBA00022840"/>
    </source>
</evidence>
<comment type="caution">
    <text evidence="15">The sequence shown here is derived from an EMBL/GenBank/DDBJ whole genome shotgun (WGS) entry which is preliminary data.</text>
</comment>
<keyword evidence="7" id="KW-0547">Nucleotide-binding</keyword>
<keyword evidence="5" id="KW-0716">Sensory transduction</keyword>
<dbReference type="InterPro" id="IPR009219">
    <property type="entry name" value="Bactrphtchr_CheY"/>
</dbReference>
<organism evidence="15 16">
    <name type="scientific">Novosphingobium olei</name>
    <dbReference type="NCBI Taxonomy" id="2728851"/>
    <lineage>
        <taxon>Bacteria</taxon>
        <taxon>Pseudomonadati</taxon>
        <taxon>Pseudomonadota</taxon>
        <taxon>Alphaproteobacteria</taxon>
        <taxon>Sphingomonadales</taxon>
        <taxon>Sphingomonadaceae</taxon>
        <taxon>Novosphingobium</taxon>
    </lineage>
</organism>
<evidence type="ECO:0000256" key="2">
    <source>
        <dbReference type="ARBA" id="ARBA00012438"/>
    </source>
</evidence>
<keyword evidence="10" id="KW-0157">Chromophore</keyword>
<dbReference type="GO" id="GO:0009584">
    <property type="term" value="P:detection of visible light"/>
    <property type="evidence" value="ECO:0007669"/>
    <property type="project" value="InterPro"/>
</dbReference>
<feature type="domain" description="Response regulatory" evidence="14">
    <location>
        <begin position="740"/>
        <end position="850"/>
    </location>
</feature>
<dbReference type="RefSeq" id="WP_169494248.1">
    <property type="nucleotide sequence ID" value="NZ_JABBGM010000006.1"/>
</dbReference>
<evidence type="ECO:0000256" key="6">
    <source>
        <dbReference type="ARBA" id="ARBA00022679"/>
    </source>
</evidence>
<keyword evidence="6" id="KW-0808">Transferase</keyword>
<dbReference type="SUPFAM" id="SSF55874">
    <property type="entry name" value="ATPase domain of HSP90 chaperone/DNA topoisomerase II/histidine kinase"/>
    <property type="match status" value="1"/>
</dbReference>
<dbReference type="SUPFAM" id="SSF55785">
    <property type="entry name" value="PYP-like sensor domain (PAS domain)"/>
    <property type="match status" value="1"/>
</dbReference>
<dbReference type="EC" id="2.7.13.3" evidence="2"/>
<dbReference type="InterPro" id="IPR013515">
    <property type="entry name" value="Phytochrome_cen-reg"/>
</dbReference>
<dbReference type="SUPFAM" id="SSF55781">
    <property type="entry name" value="GAF domain-like"/>
    <property type="match status" value="2"/>
</dbReference>
<dbReference type="InterPro" id="IPR035965">
    <property type="entry name" value="PAS-like_dom_sf"/>
</dbReference>
<dbReference type="GO" id="GO:0005524">
    <property type="term" value="F:ATP binding"/>
    <property type="evidence" value="ECO:0007669"/>
    <property type="project" value="UniProtKB-KW"/>
</dbReference>
<proteinExistence type="predicted"/>
<dbReference type="SMART" id="SM00065">
    <property type="entry name" value="GAF"/>
    <property type="match status" value="1"/>
</dbReference>
<dbReference type="PROSITE" id="PS50046">
    <property type="entry name" value="PHYTOCHROME_2"/>
    <property type="match status" value="1"/>
</dbReference>
<dbReference type="Gene3D" id="3.30.450.40">
    <property type="match status" value="1"/>
</dbReference>
<dbReference type="Pfam" id="PF01590">
    <property type="entry name" value="GAF"/>
    <property type="match status" value="1"/>
</dbReference>
<evidence type="ECO:0000256" key="5">
    <source>
        <dbReference type="ARBA" id="ARBA00022606"/>
    </source>
</evidence>
<evidence type="ECO:0000256" key="11">
    <source>
        <dbReference type="ARBA" id="ARBA00023170"/>
    </source>
</evidence>
<protein>
    <recommendedName>
        <fullName evidence="2">histidine kinase</fullName>
        <ecNumber evidence="2">2.7.13.3</ecNumber>
    </recommendedName>
</protein>
<dbReference type="Pfam" id="PF00360">
    <property type="entry name" value="PHY"/>
    <property type="match status" value="1"/>
</dbReference>
<dbReference type="GO" id="GO:0009881">
    <property type="term" value="F:photoreceptor activity"/>
    <property type="evidence" value="ECO:0007669"/>
    <property type="project" value="UniProtKB-KW"/>
</dbReference>
<name>A0A7Y0BQI1_9SPHN</name>
<evidence type="ECO:0000256" key="4">
    <source>
        <dbReference type="ARBA" id="ARBA00022553"/>
    </source>
</evidence>
<dbReference type="InterPro" id="IPR013654">
    <property type="entry name" value="PAS_2"/>
</dbReference>
<dbReference type="EMBL" id="JABBGM010000006">
    <property type="protein sequence ID" value="NML94781.1"/>
    <property type="molecule type" value="Genomic_DNA"/>
</dbReference>
<evidence type="ECO:0000256" key="8">
    <source>
        <dbReference type="ARBA" id="ARBA00022777"/>
    </source>
</evidence>
<dbReference type="InterPro" id="IPR011102">
    <property type="entry name" value="Sig_transdc_His_kinase_HWE"/>
</dbReference>
<gene>
    <name evidence="15" type="ORF">HHL27_13995</name>
</gene>
<evidence type="ECO:0000256" key="1">
    <source>
        <dbReference type="ARBA" id="ARBA00000085"/>
    </source>
</evidence>
<dbReference type="SMART" id="SM00911">
    <property type="entry name" value="HWE_HK"/>
    <property type="match status" value="1"/>
</dbReference>
<dbReference type="InterPro" id="IPR011006">
    <property type="entry name" value="CheY-like_superfamily"/>
</dbReference>
<dbReference type="Proteomes" id="UP000583556">
    <property type="component" value="Unassembled WGS sequence"/>
</dbReference>
<evidence type="ECO:0000256" key="12">
    <source>
        <dbReference type="PROSITE-ProRule" id="PRU00169"/>
    </source>
</evidence>
<dbReference type="PIRSF" id="PIRSF036397">
    <property type="entry name" value="Bactrphtchrm_rec"/>
    <property type="match status" value="1"/>
</dbReference>
<keyword evidence="8" id="KW-0418">Kinase</keyword>
<evidence type="ECO:0000259" key="14">
    <source>
        <dbReference type="PROSITE" id="PS50110"/>
    </source>
</evidence>
<dbReference type="PROSITE" id="PS50110">
    <property type="entry name" value="RESPONSE_REGULATORY"/>
    <property type="match status" value="1"/>
</dbReference>
<evidence type="ECO:0000256" key="10">
    <source>
        <dbReference type="ARBA" id="ARBA00022991"/>
    </source>
</evidence>
<evidence type="ECO:0000256" key="3">
    <source>
        <dbReference type="ARBA" id="ARBA00022543"/>
    </source>
</evidence>
<feature type="modified residue" description="4-aspartylphosphate" evidence="12">
    <location>
        <position position="790"/>
    </location>
</feature>
<sequence>MHTVDRLDDPVDLTNCDREPIHILGTIQPFGVLVSLDAESRVRRASANLGDFATLSAEDALGREAEEIFDAGALVALRERMQLLRGGDAVERLFGVKLFDRRTAYDVAVHFSGEEFVVEAEPASSNAAEAGNLMRTFTGRLRQAETTQSFLREAARQVKSLTGFDRVMVYRFDESGSGEVVAEALSPGIDSFYGLHYPASDIPAQARRLYLRNIFRVIADVTAQPVPLLSAESARGTALDQSIGLLRAVSPIHVEYLRNMGVGASLSISIIVEGRLWGLFACHHYGPRLPNLGMRTTAELFGQLFSFMLESRLRSETSEYELRARRASDRIMATVAQNPSLLNDPAWLGEVTFELIPADGVAVFLEGDVSLSGLTPTIEQCGEILDYLNAEAAGNVVATDSIASLVPAARVHADIAAGMLAIPLSRAPRNHIVLFRAEQLRTVRWAGNPEKSVEHGPNGDRLTPRKSFEAWTRLVQGTSLPFTKAERQVAETLRNGMLEVLLRLADDAALERERAHDRQEVLIAELNHRVRNILSLIRGLISQTERSSATIEQFVFNLDGRVQALARAHDQVTRDHWGPASLIELLDVEASAYLDERREALVMKGPDMLVEPVAFTALALVFHELMTNAAKYGALSGEHTGTVLISWRRDAEGDLLLDWVESGGPPVAPPTRRGFGSVIIETSIPHDLGGEASIEYRRHGFEGHFRIPARHVIGTGGTPAAERPRPAPPQPDAAPLKGLKVLLAEDNMIIALDAESHLFDLGAADVLVAPTTEEALALVEQAAPDFAALDYNLGDTTSLPVAERLRERGIPFAFMTGLGDTLEIEGFDDVPMVQKPYSASQIAAAAARALAAAGAGDGKR</sequence>
<dbReference type="PANTHER" id="PTHR41523:SF8">
    <property type="entry name" value="ETHYLENE RESPONSE SENSOR PROTEIN"/>
    <property type="match status" value="1"/>
</dbReference>
<dbReference type="InterPro" id="IPR016132">
    <property type="entry name" value="Phyto_chromo_attachment"/>
</dbReference>
<dbReference type="SUPFAM" id="SSF52172">
    <property type="entry name" value="CheY-like"/>
    <property type="match status" value="1"/>
</dbReference>
<keyword evidence="4 12" id="KW-0597">Phosphoprotein</keyword>
<evidence type="ECO:0000313" key="15">
    <source>
        <dbReference type="EMBL" id="NML94781.1"/>
    </source>
</evidence>
<dbReference type="PANTHER" id="PTHR41523">
    <property type="entry name" value="TWO-COMPONENT SYSTEM SENSOR PROTEIN"/>
    <property type="match status" value="1"/>
</dbReference>
<dbReference type="InterPro" id="IPR001789">
    <property type="entry name" value="Sig_transdc_resp-reg_receiver"/>
</dbReference>
<keyword evidence="11" id="KW-0675">Receptor</keyword>
<dbReference type="InterPro" id="IPR043150">
    <property type="entry name" value="Phytochrome_PHY_sf"/>
</dbReference>
<dbReference type="AlphaFoldDB" id="A0A7Y0BQI1"/>
<evidence type="ECO:0000259" key="13">
    <source>
        <dbReference type="PROSITE" id="PS50046"/>
    </source>
</evidence>
<dbReference type="Gene3D" id="3.30.565.10">
    <property type="entry name" value="Histidine kinase-like ATPase, C-terminal domain"/>
    <property type="match status" value="1"/>
</dbReference>
<dbReference type="InterPro" id="IPR036890">
    <property type="entry name" value="HATPase_C_sf"/>
</dbReference>
<keyword evidence="16" id="KW-1185">Reference proteome</keyword>
<evidence type="ECO:0000313" key="16">
    <source>
        <dbReference type="Proteomes" id="UP000583556"/>
    </source>
</evidence>
<dbReference type="InterPro" id="IPR001294">
    <property type="entry name" value="Phytochrome"/>
</dbReference>
<dbReference type="Gene3D" id="3.40.50.2300">
    <property type="match status" value="1"/>
</dbReference>
<keyword evidence="9" id="KW-0067">ATP-binding</keyword>
<dbReference type="InterPro" id="IPR029016">
    <property type="entry name" value="GAF-like_dom_sf"/>
</dbReference>
<dbReference type="GO" id="GO:0000160">
    <property type="term" value="P:phosphorelay signal transduction system"/>
    <property type="evidence" value="ECO:0007669"/>
    <property type="project" value="InterPro"/>
</dbReference>
<dbReference type="Gene3D" id="3.30.450.20">
    <property type="entry name" value="PAS domain"/>
    <property type="match status" value="1"/>
</dbReference>